<reference evidence="1" key="2">
    <citation type="journal article" date="2022" name="Microbiol. Resour. Announc.">
        <title>Metagenome Sequencing to Explore Phylogenomics of Terrestrial Cyanobacteria.</title>
        <authorList>
            <person name="Ward R.D."/>
            <person name="Stajich J.E."/>
            <person name="Johansen J.R."/>
            <person name="Huntemann M."/>
            <person name="Clum A."/>
            <person name="Foster B."/>
            <person name="Foster B."/>
            <person name="Roux S."/>
            <person name="Palaniappan K."/>
            <person name="Varghese N."/>
            <person name="Mukherjee S."/>
            <person name="Reddy T.B.K."/>
            <person name="Daum C."/>
            <person name="Copeland A."/>
            <person name="Chen I.A."/>
            <person name="Ivanova N.N."/>
            <person name="Kyrpides N.C."/>
            <person name="Shapiro N."/>
            <person name="Eloe-Fadrosh E.A."/>
            <person name="Pietrasiak N."/>
        </authorList>
    </citation>
    <scope>NUCLEOTIDE SEQUENCE</scope>
    <source>
        <strain evidence="1">CPER-KK1</strain>
    </source>
</reference>
<reference evidence="1" key="1">
    <citation type="submission" date="2021-05" db="EMBL/GenBank/DDBJ databases">
        <authorList>
            <person name="Pietrasiak N."/>
            <person name="Ward R."/>
            <person name="Stajich J.E."/>
            <person name="Kurbessoian T."/>
        </authorList>
    </citation>
    <scope>NUCLEOTIDE SEQUENCE</scope>
    <source>
        <strain evidence="1">CPER-KK1</strain>
    </source>
</reference>
<sequence>MSEFTQEAKALRERLSRYPQQTQEGLAQILKIEFEFVQLFDIILRTYLLDAQVHEAIAYLEESRDWAGLSLKRGEQIGYKRTDYSKASGVSSDSSEQVESVASRFEIVLNTLLERCKPNREMDFALARLEDAKKALNIEAVPVLNSSAM</sequence>
<gene>
    <name evidence="1" type="ORF">KME25_27685</name>
</gene>
<evidence type="ECO:0000313" key="1">
    <source>
        <dbReference type="EMBL" id="MBW4548193.1"/>
    </source>
</evidence>
<organism evidence="1 2">
    <name type="scientific">Symplocastrum torsivum CPER-KK1</name>
    <dbReference type="NCBI Taxonomy" id="450513"/>
    <lineage>
        <taxon>Bacteria</taxon>
        <taxon>Bacillati</taxon>
        <taxon>Cyanobacteriota</taxon>
        <taxon>Cyanophyceae</taxon>
        <taxon>Oscillatoriophycideae</taxon>
        <taxon>Oscillatoriales</taxon>
        <taxon>Microcoleaceae</taxon>
        <taxon>Symplocastrum</taxon>
    </lineage>
</organism>
<evidence type="ECO:0000313" key="2">
    <source>
        <dbReference type="Proteomes" id="UP000753908"/>
    </source>
</evidence>
<name>A0A951PR57_9CYAN</name>
<protein>
    <submittedName>
        <fullName evidence="1">Uncharacterized protein</fullName>
    </submittedName>
</protein>
<dbReference type="AlphaFoldDB" id="A0A951PR57"/>
<dbReference type="Proteomes" id="UP000753908">
    <property type="component" value="Unassembled WGS sequence"/>
</dbReference>
<accession>A0A951PR57</accession>
<dbReference type="EMBL" id="JAHHIF010000056">
    <property type="protein sequence ID" value="MBW4548193.1"/>
    <property type="molecule type" value="Genomic_DNA"/>
</dbReference>
<proteinExistence type="predicted"/>
<comment type="caution">
    <text evidence="1">The sequence shown here is derived from an EMBL/GenBank/DDBJ whole genome shotgun (WGS) entry which is preliminary data.</text>
</comment>